<evidence type="ECO:0000313" key="1">
    <source>
        <dbReference type="EMBL" id="DAD21559.1"/>
    </source>
</evidence>
<dbReference type="AlphaFoldDB" id="A0A822XR27"/>
<comment type="caution">
    <text evidence="1">The sequence shown here is derived from an EMBL/GenBank/DDBJ whole genome shotgun (WGS) entry which is preliminary data.</text>
</comment>
<evidence type="ECO:0000313" key="2">
    <source>
        <dbReference type="Proteomes" id="UP000607653"/>
    </source>
</evidence>
<gene>
    <name evidence="1" type="ORF">HUJ06_023022</name>
</gene>
<organism evidence="1 2">
    <name type="scientific">Nelumbo nucifera</name>
    <name type="common">Sacred lotus</name>
    <dbReference type="NCBI Taxonomy" id="4432"/>
    <lineage>
        <taxon>Eukaryota</taxon>
        <taxon>Viridiplantae</taxon>
        <taxon>Streptophyta</taxon>
        <taxon>Embryophyta</taxon>
        <taxon>Tracheophyta</taxon>
        <taxon>Spermatophyta</taxon>
        <taxon>Magnoliopsida</taxon>
        <taxon>Proteales</taxon>
        <taxon>Nelumbonaceae</taxon>
        <taxon>Nelumbo</taxon>
    </lineage>
</organism>
<protein>
    <submittedName>
        <fullName evidence="1">Uncharacterized protein</fullName>
    </submittedName>
</protein>
<accession>A0A822XR27</accession>
<dbReference type="EMBL" id="DUZY01000001">
    <property type="protein sequence ID" value="DAD21559.1"/>
    <property type="molecule type" value="Genomic_DNA"/>
</dbReference>
<reference evidence="1 2" key="1">
    <citation type="journal article" date="2020" name="Mol. Biol. Evol.">
        <title>Distinct Expression and Methylation Patterns for Genes with Different Fates following a Single Whole-Genome Duplication in Flowering Plants.</title>
        <authorList>
            <person name="Shi T."/>
            <person name="Rahmani R.S."/>
            <person name="Gugger P.F."/>
            <person name="Wang M."/>
            <person name="Li H."/>
            <person name="Zhang Y."/>
            <person name="Li Z."/>
            <person name="Wang Q."/>
            <person name="Van de Peer Y."/>
            <person name="Marchal K."/>
            <person name="Chen J."/>
        </authorList>
    </citation>
    <scope>NUCLEOTIDE SEQUENCE [LARGE SCALE GENOMIC DNA]</scope>
    <source>
        <tissue evidence="1">Leaf</tissue>
    </source>
</reference>
<sequence>MLYGATLMLCTHCVHVVGNGST</sequence>
<proteinExistence type="predicted"/>
<keyword evidence="2" id="KW-1185">Reference proteome</keyword>
<dbReference type="Proteomes" id="UP000607653">
    <property type="component" value="Unassembled WGS sequence"/>
</dbReference>
<name>A0A822XR27_NELNU</name>